<protein>
    <recommendedName>
        <fullName evidence="3">SCP2 domain-containing protein</fullName>
    </recommendedName>
</protein>
<dbReference type="OrthoDB" id="9825491at2"/>
<dbReference type="InterPro" id="IPR036527">
    <property type="entry name" value="SCP2_sterol-bd_dom_sf"/>
</dbReference>
<proteinExistence type="predicted"/>
<dbReference type="KEGG" id="ock:EXM22_03990"/>
<accession>A0A5C1QJM2</accession>
<organism evidence="1 2">
    <name type="scientific">Oceanispirochaeta crateris</name>
    <dbReference type="NCBI Taxonomy" id="2518645"/>
    <lineage>
        <taxon>Bacteria</taxon>
        <taxon>Pseudomonadati</taxon>
        <taxon>Spirochaetota</taxon>
        <taxon>Spirochaetia</taxon>
        <taxon>Spirochaetales</taxon>
        <taxon>Spirochaetaceae</taxon>
        <taxon>Oceanispirochaeta</taxon>
    </lineage>
</organism>
<evidence type="ECO:0008006" key="3">
    <source>
        <dbReference type="Google" id="ProtNLM"/>
    </source>
</evidence>
<evidence type="ECO:0000313" key="2">
    <source>
        <dbReference type="Proteomes" id="UP000324209"/>
    </source>
</evidence>
<dbReference type="RefSeq" id="WP_149485272.1">
    <property type="nucleotide sequence ID" value="NZ_CP036150.1"/>
</dbReference>
<dbReference type="Proteomes" id="UP000324209">
    <property type="component" value="Chromosome"/>
</dbReference>
<name>A0A5C1QJM2_9SPIO</name>
<sequence>MSTIRTAHPSTVAAVKSAVVATLIETLLDMDSEMQNSLPEGSYGVRLIAPGGIGSLVSFKGGTTGTLIQFLSCDAMNRTLSGEKAFLLPLPTGRSFLKGLKAFSSCATAVSKAMAFVPEQADTQGIHKKARLLLTAALQGVCEVYNHDHWIKMKSASLPEGSIAVLVAGNDDLSGTITQKNKIMTYQRGSQTEKANAVLEFSDVSVCYGVLTGSLAAMGELGSGRVMLKGKISMIQGLFPLLDRFGEIMK</sequence>
<keyword evidence="2" id="KW-1185">Reference proteome</keyword>
<reference evidence="1 2" key="1">
    <citation type="submission" date="2019-02" db="EMBL/GenBank/DDBJ databases">
        <title>Complete Genome Sequence and Methylome Analysis of free living Spirochaetas.</title>
        <authorList>
            <person name="Fomenkov A."/>
            <person name="Dubinina G."/>
            <person name="Leshcheva N."/>
            <person name="Mikheeva N."/>
            <person name="Grabovich M."/>
            <person name="Vincze T."/>
            <person name="Roberts R.J."/>
        </authorList>
    </citation>
    <scope>NUCLEOTIDE SEQUENCE [LARGE SCALE GENOMIC DNA]</scope>
    <source>
        <strain evidence="1 2">K2</strain>
    </source>
</reference>
<dbReference type="Gene3D" id="3.30.1050.10">
    <property type="entry name" value="SCP2 sterol-binding domain"/>
    <property type="match status" value="1"/>
</dbReference>
<gene>
    <name evidence="1" type="ORF">EXM22_03990</name>
</gene>
<dbReference type="SUPFAM" id="SSF55718">
    <property type="entry name" value="SCP-like"/>
    <property type="match status" value="1"/>
</dbReference>
<dbReference type="AlphaFoldDB" id="A0A5C1QJM2"/>
<dbReference type="EMBL" id="CP036150">
    <property type="protein sequence ID" value="QEN07190.1"/>
    <property type="molecule type" value="Genomic_DNA"/>
</dbReference>
<evidence type="ECO:0000313" key="1">
    <source>
        <dbReference type="EMBL" id="QEN07190.1"/>
    </source>
</evidence>